<dbReference type="InterPro" id="IPR027417">
    <property type="entry name" value="P-loop_NTPase"/>
</dbReference>
<reference evidence="4 5" key="1">
    <citation type="journal article" date="2024" name="Nat. Commun.">
        <title>Phylogenomics reveals the evolutionary origins of lichenization in chlorophyte algae.</title>
        <authorList>
            <person name="Puginier C."/>
            <person name="Libourel C."/>
            <person name="Otte J."/>
            <person name="Skaloud P."/>
            <person name="Haon M."/>
            <person name="Grisel S."/>
            <person name="Petersen M."/>
            <person name="Berrin J.G."/>
            <person name="Delaux P.M."/>
            <person name="Dal Grande F."/>
            <person name="Keller J."/>
        </authorList>
    </citation>
    <scope>NUCLEOTIDE SEQUENCE [LARGE SCALE GENOMIC DNA]</scope>
    <source>
        <strain evidence="4 5">SAG 2043</strain>
    </source>
</reference>
<accession>A0AAW1PL11</accession>
<sequence length="281" mass="30484">MAGFLDQLTSANLNPDRVGRVRILVVGPTGCGKTCLAHLIAHGSVLKKASQTVGCNTFVKAVEYPEEVEPDGRALRSQQYFVELWDVGGHDRYQSLRSLFYSNINGVMLVHDLSFSRSLPSLQKWAAEVAHAGTFTAPFAEEQAALNMGSLPVPCLVIGAKADLLGPQHAQHGQRLRPQSWLGAIQSAWRTVQSEVWDRLQNLQSQQQPSAAASMEDGISGTGSSASHAPGLTSSALTGALDTAQVHAFFLECIQRRYYPVMHSASPAHFDVRIGDDEDDF</sequence>
<comment type="caution">
    <text evidence="4">The sequence shown here is derived from an EMBL/GenBank/DDBJ whole genome shotgun (WGS) entry which is preliminary data.</text>
</comment>
<gene>
    <name evidence="4" type="ORF">WJX72_009588</name>
</gene>
<keyword evidence="5" id="KW-1185">Reference proteome</keyword>
<keyword evidence="1" id="KW-0547">Nucleotide-binding</keyword>
<dbReference type="GO" id="GO:0005525">
    <property type="term" value="F:GTP binding"/>
    <property type="evidence" value="ECO:0007669"/>
    <property type="project" value="UniProtKB-KW"/>
</dbReference>
<dbReference type="GO" id="GO:0003924">
    <property type="term" value="F:GTPase activity"/>
    <property type="evidence" value="ECO:0007669"/>
    <property type="project" value="InterPro"/>
</dbReference>
<dbReference type="Pfam" id="PF00071">
    <property type="entry name" value="Ras"/>
    <property type="match status" value="1"/>
</dbReference>
<evidence type="ECO:0000313" key="5">
    <source>
        <dbReference type="Proteomes" id="UP001489004"/>
    </source>
</evidence>
<dbReference type="Proteomes" id="UP001489004">
    <property type="component" value="Unassembled WGS sequence"/>
</dbReference>
<dbReference type="PANTHER" id="PTHR24073">
    <property type="entry name" value="DRAB5-RELATED"/>
    <property type="match status" value="1"/>
</dbReference>
<dbReference type="Gene3D" id="3.40.50.300">
    <property type="entry name" value="P-loop containing nucleotide triphosphate hydrolases"/>
    <property type="match status" value="1"/>
</dbReference>
<protein>
    <recommendedName>
        <fullName evidence="6">Rab-like protein 3</fullName>
    </recommendedName>
</protein>
<name>A0AAW1PL11_9CHLO</name>
<evidence type="ECO:0000313" key="4">
    <source>
        <dbReference type="EMBL" id="KAK9809120.1"/>
    </source>
</evidence>
<dbReference type="AlphaFoldDB" id="A0AAW1PL11"/>
<dbReference type="InterPro" id="IPR001806">
    <property type="entry name" value="Small_GTPase"/>
</dbReference>
<keyword evidence="2" id="KW-0342">GTP-binding</keyword>
<dbReference type="SMART" id="SM00175">
    <property type="entry name" value="RAB"/>
    <property type="match status" value="1"/>
</dbReference>
<dbReference type="SUPFAM" id="SSF52540">
    <property type="entry name" value="P-loop containing nucleoside triphosphate hydrolases"/>
    <property type="match status" value="1"/>
</dbReference>
<feature type="region of interest" description="Disordered" evidence="3">
    <location>
        <begin position="203"/>
        <end position="230"/>
    </location>
</feature>
<evidence type="ECO:0008006" key="6">
    <source>
        <dbReference type="Google" id="ProtNLM"/>
    </source>
</evidence>
<dbReference type="PROSITE" id="PS51419">
    <property type="entry name" value="RAB"/>
    <property type="match status" value="1"/>
</dbReference>
<dbReference type="PRINTS" id="PR00449">
    <property type="entry name" value="RASTRNSFRMNG"/>
</dbReference>
<evidence type="ECO:0000256" key="2">
    <source>
        <dbReference type="ARBA" id="ARBA00023134"/>
    </source>
</evidence>
<feature type="compositionally biased region" description="Low complexity" evidence="3">
    <location>
        <begin position="204"/>
        <end position="214"/>
    </location>
</feature>
<evidence type="ECO:0000256" key="1">
    <source>
        <dbReference type="ARBA" id="ARBA00022741"/>
    </source>
</evidence>
<dbReference type="SMART" id="SM00174">
    <property type="entry name" value="RHO"/>
    <property type="match status" value="1"/>
</dbReference>
<dbReference type="EMBL" id="JALJOR010000011">
    <property type="protein sequence ID" value="KAK9809120.1"/>
    <property type="molecule type" value="Genomic_DNA"/>
</dbReference>
<organism evidence="4 5">
    <name type="scientific">[Myrmecia] bisecta</name>
    <dbReference type="NCBI Taxonomy" id="41462"/>
    <lineage>
        <taxon>Eukaryota</taxon>
        <taxon>Viridiplantae</taxon>
        <taxon>Chlorophyta</taxon>
        <taxon>core chlorophytes</taxon>
        <taxon>Trebouxiophyceae</taxon>
        <taxon>Trebouxiales</taxon>
        <taxon>Trebouxiaceae</taxon>
        <taxon>Myrmecia</taxon>
    </lineage>
</organism>
<proteinExistence type="predicted"/>
<evidence type="ECO:0000256" key="3">
    <source>
        <dbReference type="SAM" id="MobiDB-lite"/>
    </source>
</evidence>